<dbReference type="AlphaFoldDB" id="A0A8J4TCF4"/>
<evidence type="ECO:0000313" key="2">
    <source>
        <dbReference type="Proteomes" id="UP000727407"/>
    </source>
</evidence>
<dbReference type="Proteomes" id="UP000727407">
    <property type="component" value="Unassembled WGS sequence"/>
</dbReference>
<sequence length="76" mass="8568">MPNSCFCKRLQKEKDAGVQNWRQLTVHENRKALALEKTTGQSRNEWDAAVNEASIVITPSLKIHDAFFGLSREGPV</sequence>
<protein>
    <submittedName>
        <fullName evidence="1">Guanine nucleotide-binding protein G(F) subunit alpha</fullName>
    </submittedName>
</protein>
<organism evidence="1 2">
    <name type="scientific">Clarias magur</name>
    <name type="common">Asian catfish</name>
    <name type="synonym">Macropteronotus magur</name>
    <dbReference type="NCBI Taxonomy" id="1594786"/>
    <lineage>
        <taxon>Eukaryota</taxon>
        <taxon>Metazoa</taxon>
        <taxon>Chordata</taxon>
        <taxon>Craniata</taxon>
        <taxon>Vertebrata</taxon>
        <taxon>Euteleostomi</taxon>
        <taxon>Actinopterygii</taxon>
        <taxon>Neopterygii</taxon>
        <taxon>Teleostei</taxon>
        <taxon>Ostariophysi</taxon>
        <taxon>Siluriformes</taxon>
        <taxon>Clariidae</taxon>
        <taxon>Clarias</taxon>
    </lineage>
</organism>
<reference evidence="1" key="1">
    <citation type="submission" date="2020-07" db="EMBL/GenBank/DDBJ databases">
        <title>Clarias magur genome sequencing, assembly and annotation.</title>
        <authorList>
            <person name="Kushwaha B."/>
            <person name="Kumar R."/>
            <person name="Das P."/>
            <person name="Joshi C.G."/>
            <person name="Kumar D."/>
            <person name="Nagpure N.S."/>
            <person name="Pandey M."/>
            <person name="Agarwal S."/>
            <person name="Srivastava S."/>
            <person name="Singh M."/>
            <person name="Sahoo L."/>
            <person name="Jayasankar P."/>
            <person name="Meher P.K."/>
            <person name="Koringa P.G."/>
            <person name="Iquebal M.A."/>
            <person name="Das S.P."/>
            <person name="Bit A."/>
            <person name="Patnaik S."/>
            <person name="Patel N."/>
            <person name="Shah T.M."/>
            <person name="Hinsu A."/>
            <person name="Jena J.K."/>
        </authorList>
    </citation>
    <scope>NUCLEOTIDE SEQUENCE</scope>
    <source>
        <strain evidence="1">CIFAMagur01</strain>
        <tissue evidence="1">Testis</tissue>
    </source>
</reference>
<gene>
    <name evidence="1" type="primary">Galphaf</name>
    <name evidence="1" type="ORF">DAT39_016108</name>
</gene>
<evidence type="ECO:0000313" key="1">
    <source>
        <dbReference type="EMBL" id="KAF5894191.1"/>
    </source>
</evidence>
<accession>A0A8J4TCF4</accession>
<name>A0A8J4TCF4_CLAMG</name>
<comment type="caution">
    <text evidence="1">The sequence shown here is derived from an EMBL/GenBank/DDBJ whole genome shotgun (WGS) entry which is preliminary data.</text>
</comment>
<proteinExistence type="predicted"/>
<keyword evidence="2" id="KW-1185">Reference proteome</keyword>
<dbReference type="EMBL" id="QNUK01000386">
    <property type="protein sequence ID" value="KAF5894191.1"/>
    <property type="molecule type" value="Genomic_DNA"/>
</dbReference>